<feature type="domain" description="Potassium channel" evidence="16">
    <location>
        <begin position="130"/>
        <end position="166"/>
    </location>
</feature>
<evidence type="ECO:0000313" key="18">
    <source>
        <dbReference type="Proteomes" id="UP000503349"/>
    </source>
</evidence>
<name>A0A6G1PHP0_CHAAH</name>
<dbReference type="PANTHER" id="PTHR11003:SF18">
    <property type="entry name" value="POTASSIUM CHANNEL SUBFAMILY K MEMBER 15"/>
    <property type="match status" value="1"/>
</dbReference>
<evidence type="ECO:0000256" key="9">
    <source>
        <dbReference type="ARBA" id="ARBA00023065"/>
    </source>
</evidence>
<reference evidence="17 18" key="1">
    <citation type="submission" date="2019-02" db="EMBL/GenBank/DDBJ databases">
        <title>Opniocepnalus argus genome.</title>
        <authorList>
            <person name="Zhou C."/>
            <person name="Xiao S."/>
        </authorList>
    </citation>
    <scope>NUCLEOTIDE SEQUENCE [LARGE SCALE GENOMIC DNA]</scope>
    <source>
        <strain evidence="17">OARG1902GOOAL</strain>
        <tissue evidence="17">Muscle</tissue>
    </source>
</reference>
<feature type="transmembrane region" description="Helical" evidence="15">
    <location>
        <begin position="45"/>
        <end position="65"/>
    </location>
</feature>
<evidence type="ECO:0000256" key="13">
    <source>
        <dbReference type="SAM" id="Coils"/>
    </source>
</evidence>
<feature type="region of interest" description="Disordered" evidence="14">
    <location>
        <begin position="289"/>
        <end position="322"/>
    </location>
</feature>
<evidence type="ECO:0000256" key="11">
    <source>
        <dbReference type="ARBA" id="ARBA00023303"/>
    </source>
</evidence>
<dbReference type="InterPro" id="IPR013099">
    <property type="entry name" value="K_chnl_dom"/>
</dbReference>
<proteinExistence type="inferred from homology"/>
<evidence type="ECO:0000256" key="1">
    <source>
        <dbReference type="ARBA" id="ARBA00004141"/>
    </source>
</evidence>
<evidence type="ECO:0000256" key="6">
    <source>
        <dbReference type="ARBA" id="ARBA00022826"/>
    </source>
</evidence>
<keyword evidence="7" id="KW-0630">Potassium</keyword>
<dbReference type="SUPFAM" id="SSF81324">
    <property type="entry name" value="Voltage-gated potassium channels"/>
    <property type="match status" value="1"/>
</dbReference>
<dbReference type="InterPro" id="IPR003280">
    <property type="entry name" value="2pore_dom_K_chnl"/>
</dbReference>
<evidence type="ECO:0000256" key="8">
    <source>
        <dbReference type="ARBA" id="ARBA00022989"/>
    </source>
</evidence>
<dbReference type="Proteomes" id="UP000503349">
    <property type="component" value="Chromosome 5"/>
</dbReference>
<feature type="compositionally biased region" description="Basic and acidic residues" evidence="14">
    <location>
        <begin position="289"/>
        <end position="301"/>
    </location>
</feature>
<organism evidence="17 18">
    <name type="scientific">Channa argus</name>
    <name type="common">Northern snakehead</name>
    <name type="synonym">Ophicephalus argus</name>
    <dbReference type="NCBI Taxonomy" id="215402"/>
    <lineage>
        <taxon>Eukaryota</taxon>
        <taxon>Metazoa</taxon>
        <taxon>Chordata</taxon>
        <taxon>Craniata</taxon>
        <taxon>Vertebrata</taxon>
        <taxon>Euteleostomi</taxon>
        <taxon>Actinopterygii</taxon>
        <taxon>Neopterygii</taxon>
        <taxon>Teleostei</taxon>
        <taxon>Neoteleostei</taxon>
        <taxon>Acanthomorphata</taxon>
        <taxon>Anabantaria</taxon>
        <taxon>Anabantiformes</taxon>
        <taxon>Channoidei</taxon>
        <taxon>Channidae</taxon>
        <taxon>Channa</taxon>
    </lineage>
</organism>
<dbReference type="PRINTS" id="PR01095">
    <property type="entry name" value="TASKCHANNEL"/>
</dbReference>
<feature type="transmembrane region" description="Helical" evidence="15">
    <location>
        <begin position="223"/>
        <end position="242"/>
    </location>
</feature>
<feature type="transmembrane region" description="Helical" evidence="15">
    <location>
        <begin position="188"/>
        <end position="211"/>
    </location>
</feature>
<keyword evidence="9 12" id="KW-0406">Ion transport</keyword>
<comment type="subcellular location">
    <subcellularLocation>
        <location evidence="1">Membrane</location>
        <topology evidence="1">Multi-pass membrane protein</topology>
    </subcellularLocation>
</comment>
<keyword evidence="5 12" id="KW-0812">Transmembrane</keyword>
<dbReference type="GO" id="GO:0030322">
    <property type="term" value="P:stabilization of membrane potential"/>
    <property type="evidence" value="ECO:0007669"/>
    <property type="project" value="TreeGrafter"/>
</dbReference>
<keyword evidence="8 15" id="KW-1133">Transmembrane helix</keyword>
<dbReference type="PANTHER" id="PTHR11003">
    <property type="entry name" value="POTASSIUM CHANNEL, SUBFAMILY K"/>
    <property type="match status" value="1"/>
</dbReference>
<reference evidence="18" key="2">
    <citation type="submission" date="2019-02" db="EMBL/GenBank/DDBJ databases">
        <title>Opniocepnalus argus Var Kimnra genome.</title>
        <authorList>
            <person name="Zhou C."/>
            <person name="Xiao S."/>
        </authorList>
    </citation>
    <scope>NUCLEOTIDE SEQUENCE [LARGE SCALE GENOMIC DNA]</scope>
</reference>
<dbReference type="GO" id="GO:0022841">
    <property type="term" value="F:potassium ion leak channel activity"/>
    <property type="evidence" value="ECO:0007669"/>
    <property type="project" value="TreeGrafter"/>
</dbReference>
<dbReference type="GO" id="GO:0005886">
    <property type="term" value="C:plasma membrane"/>
    <property type="evidence" value="ECO:0007669"/>
    <property type="project" value="TreeGrafter"/>
</dbReference>
<sequence>MSIKINRSYGGRVCPLCVRPYERQHPALCAHSGDLRMKTQNIRTLSLILSILFYLLLGAAVFDALESESESSRKKALEQKLNELKKKYGFTEDDYREIERVDQTPAYTSLYPNPFTFPTVAFTKLQPERYGHVAPRTDAGKAFCMFYAVLGIPLTLVMFQSLGERINTFVRYLMRRAKEGLGLQKTEVSMGNMILVGLLSCMSTLCIGAAAFSHFEDWTFFSAYYYCFITLTTIGLGDFVALQKKDGLQKRPPYVAFSFMYILVGLTVIGAFLNLVVLRFLTVSSDEPDMRGEAQREEQGHSRGKKDNRKVPDTEVEPAVFKDGGGRGSSWCNLSLPVEEGTSCLNLLPSSAEECRLNESEQLEHSMLPRPSRFRSLVCCICCGMDMSDRPHRDKECGHSNPVFYNSISYRVDQGSCSSCTVSSHDSPSSTALCLGKNHPHSRRRDVHSVALACSQGNVSIAFARCSGKLERDTHSAMSSNCLKAATS</sequence>
<keyword evidence="3 12" id="KW-0813">Transport</keyword>
<protein>
    <submittedName>
        <fullName evidence="17">Potassium channel subfamily K member 3</fullName>
    </submittedName>
</protein>
<evidence type="ECO:0000256" key="15">
    <source>
        <dbReference type="SAM" id="Phobius"/>
    </source>
</evidence>
<evidence type="ECO:0000256" key="10">
    <source>
        <dbReference type="ARBA" id="ARBA00023136"/>
    </source>
</evidence>
<evidence type="ECO:0000256" key="12">
    <source>
        <dbReference type="RuleBase" id="RU003857"/>
    </source>
</evidence>
<keyword evidence="11 12" id="KW-0407">Ion channel</keyword>
<dbReference type="AlphaFoldDB" id="A0A6G1PHP0"/>
<keyword evidence="6" id="KW-0631">Potassium channel</keyword>
<dbReference type="FunFam" id="1.10.287.70:FF:000057">
    <property type="entry name" value="Potassium channel subfamily K member"/>
    <property type="match status" value="1"/>
</dbReference>
<dbReference type="Gene3D" id="1.10.287.70">
    <property type="match status" value="1"/>
</dbReference>
<evidence type="ECO:0000256" key="3">
    <source>
        <dbReference type="ARBA" id="ARBA00022448"/>
    </source>
</evidence>
<evidence type="ECO:0000256" key="4">
    <source>
        <dbReference type="ARBA" id="ARBA00022538"/>
    </source>
</evidence>
<evidence type="ECO:0000256" key="5">
    <source>
        <dbReference type="ARBA" id="ARBA00022692"/>
    </source>
</evidence>
<feature type="transmembrane region" description="Helical" evidence="15">
    <location>
        <begin position="145"/>
        <end position="167"/>
    </location>
</feature>
<evidence type="ECO:0000313" key="17">
    <source>
        <dbReference type="EMBL" id="KAF3689518.1"/>
    </source>
</evidence>
<keyword evidence="4" id="KW-0633">Potassium transport</keyword>
<accession>A0A6G1PHP0</accession>
<evidence type="ECO:0000256" key="7">
    <source>
        <dbReference type="ARBA" id="ARBA00022958"/>
    </source>
</evidence>
<evidence type="ECO:0000256" key="14">
    <source>
        <dbReference type="SAM" id="MobiDB-lite"/>
    </source>
</evidence>
<dbReference type="GO" id="GO:0015271">
    <property type="term" value="F:outward rectifier potassium channel activity"/>
    <property type="evidence" value="ECO:0007669"/>
    <property type="project" value="TreeGrafter"/>
</dbReference>
<evidence type="ECO:0000259" key="16">
    <source>
        <dbReference type="Pfam" id="PF07885"/>
    </source>
</evidence>
<keyword evidence="13" id="KW-0175">Coiled coil</keyword>
<gene>
    <name evidence="17" type="ORF">EXN66_Car005190</name>
</gene>
<keyword evidence="10 15" id="KW-0472">Membrane</keyword>
<evidence type="ECO:0000256" key="2">
    <source>
        <dbReference type="ARBA" id="ARBA00006666"/>
    </source>
</evidence>
<dbReference type="InterPro" id="IPR003092">
    <property type="entry name" value="2pore_dom_K_chnl_TASK"/>
</dbReference>
<feature type="transmembrane region" description="Helical" evidence="15">
    <location>
        <begin position="254"/>
        <end position="281"/>
    </location>
</feature>
<feature type="coiled-coil region" evidence="13">
    <location>
        <begin position="67"/>
        <end position="101"/>
    </location>
</feature>
<dbReference type="PRINTS" id="PR01333">
    <property type="entry name" value="2POREKCHANEL"/>
</dbReference>
<dbReference type="EMBL" id="CM015716">
    <property type="protein sequence ID" value="KAF3689518.1"/>
    <property type="molecule type" value="Genomic_DNA"/>
</dbReference>
<keyword evidence="18" id="KW-1185">Reference proteome</keyword>
<dbReference type="Pfam" id="PF07885">
    <property type="entry name" value="Ion_trans_2"/>
    <property type="match status" value="2"/>
</dbReference>
<comment type="similarity">
    <text evidence="2 12">Belongs to the two pore domain potassium channel (TC 1.A.1.8) family.</text>
</comment>
<feature type="domain" description="Potassium channel" evidence="16">
    <location>
        <begin position="203"/>
        <end position="277"/>
    </location>
</feature>